<dbReference type="EMBL" id="KV425912">
    <property type="protein sequence ID" value="KZV99159.1"/>
    <property type="molecule type" value="Genomic_DNA"/>
</dbReference>
<dbReference type="InterPro" id="IPR050425">
    <property type="entry name" value="NAD(P)_dehydrat-like"/>
</dbReference>
<protein>
    <submittedName>
        <fullName evidence="4">NAD(P)-binding protein</fullName>
    </submittedName>
</protein>
<reference evidence="4 5" key="1">
    <citation type="journal article" date="2016" name="Mol. Biol. Evol.">
        <title>Comparative Genomics of Early-Diverging Mushroom-Forming Fungi Provides Insights into the Origins of Lignocellulose Decay Capabilities.</title>
        <authorList>
            <person name="Nagy L.G."/>
            <person name="Riley R."/>
            <person name="Tritt A."/>
            <person name="Adam C."/>
            <person name="Daum C."/>
            <person name="Floudas D."/>
            <person name="Sun H."/>
            <person name="Yadav J.S."/>
            <person name="Pangilinan J."/>
            <person name="Larsson K.H."/>
            <person name="Matsuura K."/>
            <person name="Barry K."/>
            <person name="Labutti K."/>
            <person name="Kuo R."/>
            <person name="Ohm R.A."/>
            <person name="Bhattacharya S.S."/>
            <person name="Shirouzu T."/>
            <person name="Yoshinaga Y."/>
            <person name="Martin F.M."/>
            <person name="Grigoriev I.V."/>
            <person name="Hibbett D.S."/>
        </authorList>
    </citation>
    <scope>NUCLEOTIDE SEQUENCE [LARGE SCALE GENOMIC DNA]</scope>
    <source>
        <strain evidence="4 5">HHB12029</strain>
    </source>
</reference>
<dbReference type="Pfam" id="PF01370">
    <property type="entry name" value="Epimerase"/>
    <property type="match status" value="1"/>
</dbReference>
<evidence type="ECO:0000256" key="1">
    <source>
        <dbReference type="ARBA" id="ARBA00023002"/>
    </source>
</evidence>
<dbReference type="InParanoid" id="A0A166B9H4"/>
<dbReference type="InterPro" id="IPR036291">
    <property type="entry name" value="NAD(P)-bd_dom_sf"/>
</dbReference>
<sequence>MPALTAPAKILVTGATGFIAVHTVKAYLTEGFTVRGTVRSAARGDFLRSLFDKDFPGKFEYVVADIEKPEELDAAVKGVDGIAHLASPFYIPSDNSDPQDLIRPAVNGTVHVLESAAKAGAQNSHSRSGIKRIVITSSIVSILQPQPDSYIYSVRDWNEAAISDVQEKGRKASGFMKYVASKVMAEKAALKWVQENKPGFDVGFVLPTYVYGPILGDSKSVDTLPTTPQRLLGFFANGVENVNTFVGSYIHVEDVARAHVAVHLREDLGNNRRLLLSSTNETIGQDYYDAYWSLPEDQRPKLPFPIPKGTARSGNFDRDGNAATKYENAEEVLGWKFIGLTETVRSTLAAIAAKVLAAE</sequence>
<dbReference type="SUPFAM" id="SSF51735">
    <property type="entry name" value="NAD(P)-binding Rossmann-fold domains"/>
    <property type="match status" value="1"/>
</dbReference>
<evidence type="ECO:0000313" key="5">
    <source>
        <dbReference type="Proteomes" id="UP000077266"/>
    </source>
</evidence>
<dbReference type="OrthoDB" id="2735536at2759"/>
<dbReference type="PANTHER" id="PTHR10366:SF562">
    <property type="entry name" value="ALDEHYDE REDUCTASE II (AFU_ORTHOLOGUE AFUA_1G11360)"/>
    <property type="match status" value="1"/>
</dbReference>
<dbReference type="GO" id="GO:0016616">
    <property type="term" value="F:oxidoreductase activity, acting on the CH-OH group of donors, NAD or NADP as acceptor"/>
    <property type="evidence" value="ECO:0007669"/>
    <property type="project" value="TreeGrafter"/>
</dbReference>
<comment type="similarity">
    <text evidence="2">Belongs to the NAD(P)-dependent epimerase/dehydratase family. Dihydroflavonol-4-reductase subfamily.</text>
</comment>
<dbReference type="Proteomes" id="UP000077266">
    <property type="component" value="Unassembled WGS sequence"/>
</dbReference>
<evidence type="ECO:0000256" key="2">
    <source>
        <dbReference type="ARBA" id="ARBA00023445"/>
    </source>
</evidence>
<evidence type="ECO:0000313" key="4">
    <source>
        <dbReference type="EMBL" id="KZV99159.1"/>
    </source>
</evidence>
<name>A0A166B9H4_EXIGL</name>
<dbReference type="InterPro" id="IPR001509">
    <property type="entry name" value="Epimerase_deHydtase"/>
</dbReference>
<dbReference type="STRING" id="1314781.A0A166B9H4"/>
<feature type="domain" description="NAD-dependent epimerase/dehydratase" evidence="3">
    <location>
        <begin position="10"/>
        <end position="268"/>
    </location>
</feature>
<dbReference type="PANTHER" id="PTHR10366">
    <property type="entry name" value="NAD DEPENDENT EPIMERASE/DEHYDRATASE"/>
    <property type="match status" value="1"/>
</dbReference>
<gene>
    <name evidence="4" type="ORF">EXIGLDRAFT_699580</name>
</gene>
<dbReference type="AlphaFoldDB" id="A0A166B9H4"/>
<evidence type="ECO:0000259" key="3">
    <source>
        <dbReference type="Pfam" id="PF01370"/>
    </source>
</evidence>
<keyword evidence="1" id="KW-0560">Oxidoreductase</keyword>
<dbReference type="Gene3D" id="3.40.50.720">
    <property type="entry name" value="NAD(P)-binding Rossmann-like Domain"/>
    <property type="match status" value="1"/>
</dbReference>
<keyword evidence="5" id="KW-1185">Reference proteome</keyword>
<organism evidence="4 5">
    <name type="scientific">Exidia glandulosa HHB12029</name>
    <dbReference type="NCBI Taxonomy" id="1314781"/>
    <lineage>
        <taxon>Eukaryota</taxon>
        <taxon>Fungi</taxon>
        <taxon>Dikarya</taxon>
        <taxon>Basidiomycota</taxon>
        <taxon>Agaricomycotina</taxon>
        <taxon>Agaricomycetes</taxon>
        <taxon>Auriculariales</taxon>
        <taxon>Exidiaceae</taxon>
        <taxon>Exidia</taxon>
    </lineage>
</organism>
<proteinExistence type="inferred from homology"/>
<accession>A0A166B9H4</accession>